<dbReference type="RefSeq" id="XP_020133092.1">
    <property type="nucleotide sequence ID" value="XM_020279829.1"/>
</dbReference>
<dbReference type="Pfam" id="PF00248">
    <property type="entry name" value="Aldo_ket_red"/>
    <property type="match status" value="1"/>
</dbReference>
<sequence>MLNYRKWAETPVSIVKSVRASRAEYRRLGKSGLVVSNPIMGGMHIGSSKWYEWWDTANIYSNGESERIMGKTLKVHNIPRSKIIIMTKCFRPVTDPEIDDVGSCTAFSLDLARQSKDYVNHCGLSRTAIFQQVEASLKRLDTGYIDVLQIHRFDPNTPPEETMKALHDLVQANVVRYLGASSMWAHELAILQHTAEKHGWTKLVSMQNHYNLLYREEEREMIKYCNYAGIGLIPWSPLASGRLARPPGQQPNTFRAVNGQIYRDHNPEVSKEIVSRVHHLATSRGLPMSHVALAWLDARGLALSVDEEKYLEESYRPQPIQGHS</sequence>
<dbReference type="GeneID" id="31020093"/>
<dbReference type="SUPFAM" id="SSF51430">
    <property type="entry name" value="NAD(P)-linked oxidoreductase"/>
    <property type="match status" value="1"/>
</dbReference>
<comment type="similarity">
    <text evidence="1">Belongs to the aldo/keto reductase family.</text>
</comment>
<reference evidence="5 6" key="1">
    <citation type="submission" date="2016-10" db="EMBL/GenBank/DDBJ databases">
        <title>Proteomics and genomics reveal pathogen-plant mechanisms compatible with a hemibiotrophic lifestyle of Diplodia corticola.</title>
        <authorList>
            <person name="Fernandes I."/>
            <person name="De Jonge R."/>
            <person name="Van De Peer Y."/>
            <person name="Devreese B."/>
            <person name="Alves A."/>
            <person name="Esteves A.C."/>
        </authorList>
    </citation>
    <scope>NUCLEOTIDE SEQUENCE [LARGE SCALE GENOMIC DNA]</scope>
    <source>
        <strain evidence="5 6">CBS 112549</strain>
    </source>
</reference>
<dbReference type="InterPro" id="IPR036812">
    <property type="entry name" value="NAD(P)_OxRdtase_dom_sf"/>
</dbReference>
<name>A0A1J9R8C4_9PEZI</name>
<dbReference type="Gene3D" id="3.20.20.100">
    <property type="entry name" value="NADP-dependent oxidoreductase domain"/>
    <property type="match status" value="1"/>
</dbReference>
<dbReference type="AlphaFoldDB" id="A0A1J9R8C4"/>
<evidence type="ECO:0000313" key="5">
    <source>
        <dbReference type="EMBL" id="OJD36832.1"/>
    </source>
</evidence>
<accession>A0A1J9R8C4</accession>
<evidence type="ECO:0000256" key="3">
    <source>
        <dbReference type="ARBA" id="ARBA00023002"/>
    </source>
</evidence>
<dbReference type="PANTHER" id="PTHR43364:SF9">
    <property type="entry name" value="OXIDOREDUCTASE"/>
    <property type="match status" value="1"/>
</dbReference>
<dbReference type="GO" id="GO:0016491">
    <property type="term" value="F:oxidoreductase activity"/>
    <property type="evidence" value="ECO:0007669"/>
    <property type="project" value="UniProtKB-KW"/>
</dbReference>
<dbReference type="InterPro" id="IPR050523">
    <property type="entry name" value="AKR_Detox_Biosynth"/>
</dbReference>
<comment type="caution">
    <text evidence="5">The sequence shown here is derived from an EMBL/GenBank/DDBJ whole genome shotgun (WGS) entry which is preliminary data.</text>
</comment>
<keyword evidence="3" id="KW-0560">Oxidoreductase</keyword>
<feature type="domain" description="NADP-dependent oxidoreductase" evidence="4">
    <location>
        <begin position="51"/>
        <end position="297"/>
    </location>
</feature>
<proteinExistence type="inferred from homology"/>
<protein>
    <submittedName>
        <fullName evidence="5">Aldo-keto reductase</fullName>
    </submittedName>
</protein>
<organism evidence="5 6">
    <name type="scientific">Diplodia corticola</name>
    <dbReference type="NCBI Taxonomy" id="236234"/>
    <lineage>
        <taxon>Eukaryota</taxon>
        <taxon>Fungi</taxon>
        <taxon>Dikarya</taxon>
        <taxon>Ascomycota</taxon>
        <taxon>Pezizomycotina</taxon>
        <taxon>Dothideomycetes</taxon>
        <taxon>Dothideomycetes incertae sedis</taxon>
        <taxon>Botryosphaeriales</taxon>
        <taxon>Botryosphaeriaceae</taxon>
        <taxon>Diplodia</taxon>
    </lineage>
</organism>
<dbReference type="InterPro" id="IPR023210">
    <property type="entry name" value="NADP_OxRdtase_dom"/>
</dbReference>
<evidence type="ECO:0000259" key="4">
    <source>
        <dbReference type="Pfam" id="PF00248"/>
    </source>
</evidence>
<dbReference type="EMBL" id="MNUE01000009">
    <property type="protein sequence ID" value="OJD36832.1"/>
    <property type="molecule type" value="Genomic_DNA"/>
</dbReference>
<dbReference type="STRING" id="236234.A0A1J9R8C4"/>
<keyword evidence="6" id="KW-1185">Reference proteome</keyword>
<evidence type="ECO:0000256" key="2">
    <source>
        <dbReference type="ARBA" id="ARBA00022857"/>
    </source>
</evidence>
<evidence type="ECO:0000313" key="6">
    <source>
        <dbReference type="Proteomes" id="UP000183809"/>
    </source>
</evidence>
<dbReference type="OrthoDB" id="48988at2759"/>
<keyword evidence="2" id="KW-0521">NADP</keyword>
<dbReference type="Proteomes" id="UP000183809">
    <property type="component" value="Unassembled WGS sequence"/>
</dbReference>
<gene>
    <name evidence="5" type="ORF">BKCO1_9000183</name>
</gene>
<evidence type="ECO:0000256" key="1">
    <source>
        <dbReference type="ARBA" id="ARBA00007905"/>
    </source>
</evidence>
<dbReference type="PANTHER" id="PTHR43364">
    <property type="entry name" value="NADH-SPECIFIC METHYLGLYOXAL REDUCTASE-RELATED"/>
    <property type="match status" value="1"/>
</dbReference>